<dbReference type="OrthoDB" id="1734943at2759"/>
<evidence type="ECO:0000313" key="2">
    <source>
        <dbReference type="EMBL" id="TEB37501.1"/>
    </source>
</evidence>
<dbReference type="AlphaFoldDB" id="A0A4Y7TU46"/>
<feature type="region of interest" description="Disordered" evidence="1">
    <location>
        <begin position="326"/>
        <end position="389"/>
    </location>
</feature>
<comment type="caution">
    <text evidence="2">The sequence shown here is derived from an EMBL/GenBank/DDBJ whole genome shotgun (WGS) entry which is preliminary data.</text>
</comment>
<sequence length="543" mass="57606">MINALKHPSFFRPASRPTSPAPAHHDLGQPDRNKKLALNTFRRPTPAPGPLPQTTAPSLVQDGTYLEMLSLKLSEAVSKALAQPAGPVNPNEVLAGKRPLPAGRGAALGAVIVTELNASRNTPHLYRAILRSLHRPLSVLLSNLSSILLPLLASPAFLSPAAPTPQCPVPNATQAHALGIAKFAEELLLVLDQLELGLNDNNNSDNARGVDGLKSIREGLVSLINKITTPLVTGIRNELIPLIESLERPAHVAGALTKFGSTTKLTTTANTHHPAITQLQALIPLYARALSRYTTSSVAQPALANLLISVLWKALVALSNRADISPTPPPSPTVLPTSNSSSTLVPGLGGRKRRGSPSTTPPATPPASRFMLKLPPSRPPSPPALKDTATAAGDCKALLDLIDQLPRPSPDGSSKLASEAVDEAFKGIRALAVFLEVLQTMKPGSVEKSNADLADDLISLCEELPTLIALPPLIRMYASRDVPSVSEITGLSEDDYRRGILSGFGRAEECADGVGMRVRQRLSATPEANDVVIRWLDLELDLH</sequence>
<dbReference type="Proteomes" id="UP000298030">
    <property type="component" value="Unassembled WGS sequence"/>
</dbReference>
<feature type="compositionally biased region" description="Low complexity" evidence="1">
    <location>
        <begin position="334"/>
        <end position="346"/>
    </location>
</feature>
<organism evidence="2 3">
    <name type="scientific">Coprinellus micaceus</name>
    <name type="common">Glistening ink-cap mushroom</name>
    <name type="synonym">Coprinus micaceus</name>
    <dbReference type="NCBI Taxonomy" id="71717"/>
    <lineage>
        <taxon>Eukaryota</taxon>
        <taxon>Fungi</taxon>
        <taxon>Dikarya</taxon>
        <taxon>Basidiomycota</taxon>
        <taxon>Agaricomycotina</taxon>
        <taxon>Agaricomycetes</taxon>
        <taxon>Agaricomycetidae</taxon>
        <taxon>Agaricales</taxon>
        <taxon>Agaricineae</taxon>
        <taxon>Psathyrellaceae</taxon>
        <taxon>Coprinellus</taxon>
    </lineage>
</organism>
<dbReference type="STRING" id="71717.A0A4Y7TU46"/>
<protein>
    <submittedName>
        <fullName evidence="2">Uncharacterized protein</fullName>
    </submittedName>
</protein>
<feature type="compositionally biased region" description="Low complexity" evidence="1">
    <location>
        <begin position="12"/>
        <end position="22"/>
    </location>
</feature>
<reference evidence="2 3" key="1">
    <citation type="journal article" date="2019" name="Nat. Ecol. Evol.">
        <title>Megaphylogeny resolves global patterns of mushroom evolution.</title>
        <authorList>
            <person name="Varga T."/>
            <person name="Krizsan K."/>
            <person name="Foldi C."/>
            <person name="Dima B."/>
            <person name="Sanchez-Garcia M."/>
            <person name="Sanchez-Ramirez S."/>
            <person name="Szollosi G.J."/>
            <person name="Szarkandi J.G."/>
            <person name="Papp V."/>
            <person name="Albert L."/>
            <person name="Andreopoulos W."/>
            <person name="Angelini C."/>
            <person name="Antonin V."/>
            <person name="Barry K.W."/>
            <person name="Bougher N.L."/>
            <person name="Buchanan P."/>
            <person name="Buyck B."/>
            <person name="Bense V."/>
            <person name="Catcheside P."/>
            <person name="Chovatia M."/>
            <person name="Cooper J."/>
            <person name="Damon W."/>
            <person name="Desjardin D."/>
            <person name="Finy P."/>
            <person name="Geml J."/>
            <person name="Haridas S."/>
            <person name="Hughes K."/>
            <person name="Justo A."/>
            <person name="Karasinski D."/>
            <person name="Kautmanova I."/>
            <person name="Kiss B."/>
            <person name="Kocsube S."/>
            <person name="Kotiranta H."/>
            <person name="LaButti K.M."/>
            <person name="Lechner B.E."/>
            <person name="Liimatainen K."/>
            <person name="Lipzen A."/>
            <person name="Lukacs Z."/>
            <person name="Mihaltcheva S."/>
            <person name="Morgado L.N."/>
            <person name="Niskanen T."/>
            <person name="Noordeloos M.E."/>
            <person name="Ohm R.A."/>
            <person name="Ortiz-Santana B."/>
            <person name="Ovrebo C."/>
            <person name="Racz N."/>
            <person name="Riley R."/>
            <person name="Savchenko A."/>
            <person name="Shiryaev A."/>
            <person name="Soop K."/>
            <person name="Spirin V."/>
            <person name="Szebenyi C."/>
            <person name="Tomsovsky M."/>
            <person name="Tulloss R.E."/>
            <person name="Uehling J."/>
            <person name="Grigoriev I.V."/>
            <person name="Vagvolgyi C."/>
            <person name="Papp T."/>
            <person name="Martin F.M."/>
            <person name="Miettinen O."/>
            <person name="Hibbett D.S."/>
            <person name="Nagy L.G."/>
        </authorList>
    </citation>
    <scope>NUCLEOTIDE SEQUENCE [LARGE SCALE GENOMIC DNA]</scope>
    <source>
        <strain evidence="2 3">FP101781</strain>
    </source>
</reference>
<proteinExistence type="predicted"/>
<name>A0A4Y7TU46_COPMI</name>
<evidence type="ECO:0000256" key="1">
    <source>
        <dbReference type="SAM" id="MobiDB-lite"/>
    </source>
</evidence>
<dbReference type="EMBL" id="QPFP01000004">
    <property type="protein sequence ID" value="TEB37501.1"/>
    <property type="molecule type" value="Genomic_DNA"/>
</dbReference>
<evidence type="ECO:0000313" key="3">
    <source>
        <dbReference type="Proteomes" id="UP000298030"/>
    </source>
</evidence>
<accession>A0A4Y7TU46</accession>
<gene>
    <name evidence="2" type="ORF">FA13DRAFT_1786627</name>
</gene>
<keyword evidence="3" id="KW-1185">Reference proteome</keyword>
<feature type="region of interest" description="Disordered" evidence="1">
    <location>
        <begin position="1"/>
        <end position="31"/>
    </location>
</feature>